<proteinExistence type="predicted"/>
<gene>
    <name evidence="2" type="ORF">EV188_11432</name>
</gene>
<feature type="compositionally biased region" description="Basic and acidic residues" evidence="1">
    <location>
        <begin position="329"/>
        <end position="347"/>
    </location>
</feature>
<feature type="compositionally biased region" description="Pro residues" evidence="1">
    <location>
        <begin position="308"/>
        <end position="317"/>
    </location>
</feature>
<keyword evidence="3" id="KW-1185">Reference proteome</keyword>
<feature type="compositionally biased region" description="Basic and acidic residues" evidence="1">
    <location>
        <begin position="69"/>
        <end position="80"/>
    </location>
</feature>
<name>A0A4R6UU01_9PSEU</name>
<comment type="caution">
    <text evidence="2">The sequence shown here is derived from an EMBL/GenBank/DDBJ whole genome shotgun (WGS) entry which is preliminary data.</text>
</comment>
<protein>
    <submittedName>
        <fullName evidence="2">Uncharacterized protein</fullName>
    </submittedName>
</protein>
<dbReference type="AlphaFoldDB" id="A0A4R6UU01"/>
<evidence type="ECO:0000256" key="1">
    <source>
        <dbReference type="SAM" id="MobiDB-lite"/>
    </source>
</evidence>
<dbReference type="Proteomes" id="UP000295705">
    <property type="component" value="Unassembled WGS sequence"/>
</dbReference>
<evidence type="ECO:0000313" key="2">
    <source>
        <dbReference type="EMBL" id="TDQ46944.1"/>
    </source>
</evidence>
<reference evidence="2 3" key="1">
    <citation type="submission" date="2019-03" db="EMBL/GenBank/DDBJ databases">
        <title>Genomic Encyclopedia of Type Strains, Phase IV (KMG-IV): sequencing the most valuable type-strain genomes for metagenomic binning, comparative biology and taxonomic classification.</title>
        <authorList>
            <person name="Goeker M."/>
        </authorList>
    </citation>
    <scope>NUCLEOTIDE SEQUENCE [LARGE SCALE GENOMIC DNA]</scope>
    <source>
        <strain evidence="2 3">DSM 45775</strain>
    </source>
</reference>
<feature type="region of interest" description="Disordered" evidence="1">
    <location>
        <begin position="200"/>
        <end position="364"/>
    </location>
</feature>
<feature type="compositionally biased region" description="Pro residues" evidence="1">
    <location>
        <begin position="214"/>
        <end position="226"/>
    </location>
</feature>
<sequence length="380" mass="39157">MIWVQVPLRGREQAVSGDLAEDVYHAGVGHSRQSGVPEIMAAEVAQTDRLDDLVPVRRVSRVSRVSPHRRSDSPAARAHEQPAVGERGASDQLGDHGPNFFDQRDEPSALALGGLIHETARGGRGLAADVPGPRGRVDVVHPAVGHLADAGRGRAGEGELIPTGAGGCDLLGGSRAGAFPAPTVLAKTYCPFTENPPAHRAPPTVRAGAGAPAWPGPAGPRLPAPPMTASGAGRRTRAGQATTTTTATTWTTMAPGAARGSASGGQALRPGPGHRPQESPRQRRARGSGGGRGGASPTTTRPRAARPPAQPQAPPDRPAGGSARRGRLHPHERPGRAEPAPPRERPRTRAMAGSPWISEPNLGLGTNGTHGRRCCGLVAL</sequence>
<organism evidence="2 3">
    <name type="scientific">Actinomycetospora succinea</name>
    <dbReference type="NCBI Taxonomy" id="663603"/>
    <lineage>
        <taxon>Bacteria</taxon>
        <taxon>Bacillati</taxon>
        <taxon>Actinomycetota</taxon>
        <taxon>Actinomycetes</taxon>
        <taxon>Pseudonocardiales</taxon>
        <taxon>Pseudonocardiaceae</taxon>
        <taxon>Actinomycetospora</taxon>
    </lineage>
</organism>
<feature type="compositionally biased region" description="Low complexity" evidence="1">
    <location>
        <begin position="228"/>
        <end position="267"/>
    </location>
</feature>
<evidence type="ECO:0000313" key="3">
    <source>
        <dbReference type="Proteomes" id="UP000295705"/>
    </source>
</evidence>
<feature type="region of interest" description="Disordered" evidence="1">
    <location>
        <begin position="60"/>
        <end position="105"/>
    </location>
</feature>
<accession>A0A4R6UU01</accession>
<dbReference type="EMBL" id="SNYO01000014">
    <property type="protein sequence ID" value="TDQ46944.1"/>
    <property type="molecule type" value="Genomic_DNA"/>
</dbReference>